<dbReference type="Gene3D" id="3.50.50.60">
    <property type="entry name" value="FAD/NAD(P)-binding domain"/>
    <property type="match status" value="1"/>
</dbReference>
<dbReference type="RefSeq" id="WP_246269194.1">
    <property type="nucleotide sequence ID" value="NZ_BAAAHL010000053.1"/>
</dbReference>
<proteinExistence type="predicted"/>
<dbReference type="InterPro" id="IPR036188">
    <property type="entry name" value="FAD/NAD-bd_sf"/>
</dbReference>
<name>A0A5M3X6I7_9ACTN</name>
<accession>A0A5M3X6I7</accession>
<dbReference type="Proteomes" id="UP000331127">
    <property type="component" value="Unassembled WGS sequence"/>
</dbReference>
<evidence type="ECO:0000313" key="1">
    <source>
        <dbReference type="EMBL" id="GES16276.1"/>
    </source>
</evidence>
<sequence length="52" mass="5329">MIDRTGPIAIGAGFSGKGFKFTPSVGRILADLVDGLPPHPLFSLAAHRAAIA</sequence>
<evidence type="ECO:0008006" key="3">
    <source>
        <dbReference type="Google" id="ProtNLM"/>
    </source>
</evidence>
<comment type="caution">
    <text evidence="1">The sequence shown here is derived from an EMBL/GenBank/DDBJ whole genome shotgun (WGS) entry which is preliminary data.</text>
</comment>
<keyword evidence="2" id="KW-1185">Reference proteome</keyword>
<dbReference type="EMBL" id="BLAE01000096">
    <property type="protein sequence ID" value="GES16276.1"/>
    <property type="molecule type" value="Genomic_DNA"/>
</dbReference>
<protein>
    <recommendedName>
        <fullName evidence="3">FAD dependent oxidoreductase domain-containing protein</fullName>
    </recommendedName>
</protein>
<evidence type="ECO:0000313" key="2">
    <source>
        <dbReference type="Proteomes" id="UP000331127"/>
    </source>
</evidence>
<dbReference type="AlphaFoldDB" id="A0A5M3X6I7"/>
<reference evidence="1 2" key="1">
    <citation type="submission" date="2019-10" db="EMBL/GenBank/DDBJ databases">
        <title>Whole genome shotgun sequence of Acrocarpospora macrocephala NBRC 16266.</title>
        <authorList>
            <person name="Ichikawa N."/>
            <person name="Kimura A."/>
            <person name="Kitahashi Y."/>
            <person name="Komaki H."/>
            <person name="Oguchi A."/>
        </authorList>
    </citation>
    <scope>NUCLEOTIDE SEQUENCE [LARGE SCALE GENOMIC DNA]</scope>
    <source>
        <strain evidence="1 2">NBRC 16266</strain>
    </source>
</reference>
<organism evidence="1 2">
    <name type="scientific">Acrocarpospora macrocephala</name>
    <dbReference type="NCBI Taxonomy" id="150177"/>
    <lineage>
        <taxon>Bacteria</taxon>
        <taxon>Bacillati</taxon>
        <taxon>Actinomycetota</taxon>
        <taxon>Actinomycetes</taxon>
        <taxon>Streptosporangiales</taxon>
        <taxon>Streptosporangiaceae</taxon>
        <taxon>Acrocarpospora</taxon>
    </lineage>
</organism>
<gene>
    <name evidence="1" type="ORF">Amac_098740</name>
</gene>